<dbReference type="RefSeq" id="XP_033580773.1">
    <property type="nucleotide sequence ID" value="XM_033719191.1"/>
</dbReference>
<dbReference type="EMBL" id="MU003695">
    <property type="protein sequence ID" value="KAF2813809.1"/>
    <property type="molecule type" value="Genomic_DNA"/>
</dbReference>
<protein>
    <submittedName>
        <fullName evidence="2 4">Uncharacterized protein</fullName>
    </submittedName>
</protein>
<reference evidence="2 4" key="1">
    <citation type="journal article" date="2020" name="Stud. Mycol.">
        <title>101 Dothideomycetes genomes: a test case for predicting lifestyles and emergence of pathogens.</title>
        <authorList>
            <person name="Haridas S."/>
            <person name="Albert R."/>
            <person name="Binder M."/>
            <person name="Bloem J."/>
            <person name="Labutti K."/>
            <person name="Salamov A."/>
            <person name="Andreopoulos B."/>
            <person name="Baker S."/>
            <person name="Barry K."/>
            <person name="Bills G."/>
            <person name="Bluhm B."/>
            <person name="Cannon C."/>
            <person name="Castanera R."/>
            <person name="Culley D."/>
            <person name="Daum C."/>
            <person name="Ezra D."/>
            <person name="Gonzalez J."/>
            <person name="Henrissat B."/>
            <person name="Kuo A."/>
            <person name="Liang C."/>
            <person name="Lipzen A."/>
            <person name="Lutzoni F."/>
            <person name="Magnuson J."/>
            <person name="Mondo S."/>
            <person name="Nolan M."/>
            <person name="Ohm R."/>
            <person name="Pangilinan J."/>
            <person name="Park H.-J."/>
            <person name="Ramirez L."/>
            <person name="Alfaro M."/>
            <person name="Sun H."/>
            <person name="Tritt A."/>
            <person name="Yoshinaga Y."/>
            <person name="Zwiers L.-H."/>
            <person name="Turgeon B."/>
            <person name="Goodwin S."/>
            <person name="Spatafora J."/>
            <person name="Crous P."/>
            <person name="Grigoriev I."/>
        </authorList>
    </citation>
    <scope>NUCLEOTIDE SEQUENCE</scope>
    <source>
        <strain evidence="2 4">CBS 304.34</strain>
    </source>
</reference>
<keyword evidence="3" id="KW-1185">Reference proteome</keyword>
<feature type="region of interest" description="Disordered" evidence="1">
    <location>
        <begin position="1"/>
        <end position="71"/>
    </location>
</feature>
<dbReference type="Proteomes" id="UP000504636">
    <property type="component" value="Unplaced"/>
</dbReference>
<accession>A0A6A6YZ84</accession>
<gene>
    <name evidence="2 4" type="ORF">BDZ99DRAFT_459565</name>
</gene>
<organism evidence="2">
    <name type="scientific">Mytilinidion resinicola</name>
    <dbReference type="NCBI Taxonomy" id="574789"/>
    <lineage>
        <taxon>Eukaryota</taxon>
        <taxon>Fungi</taxon>
        <taxon>Dikarya</taxon>
        <taxon>Ascomycota</taxon>
        <taxon>Pezizomycotina</taxon>
        <taxon>Dothideomycetes</taxon>
        <taxon>Pleosporomycetidae</taxon>
        <taxon>Mytilinidiales</taxon>
        <taxon>Mytilinidiaceae</taxon>
        <taxon>Mytilinidion</taxon>
    </lineage>
</organism>
<name>A0A6A6YZ84_9PEZI</name>
<dbReference type="GeneID" id="54460084"/>
<dbReference type="AlphaFoldDB" id="A0A6A6YZ84"/>
<reference evidence="4" key="2">
    <citation type="submission" date="2020-04" db="EMBL/GenBank/DDBJ databases">
        <authorList>
            <consortium name="NCBI Genome Project"/>
        </authorList>
    </citation>
    <scope>NUCLEOTIDE SEQUENCE</scope>
    <source>
        <strain evidence="4">CBS 304.34</strain>
    </source>
</reference>
<proteinExistence type="predicted"/>
<evidence type="ECO:0000313" key="4">
    <source>
        <dbReference type="RefSeq" id="XP_033580773.1"/>
    </source>
</evidence>
<evidence type="ECO:0000313" key="2">
    <source>
        <dbReference type="EMBL" id="KAF2813809.1"/>
    </source>
</evidence>
<sequence>MQQSFSPPDETLKPSLAVEPEHWMTRKKQIQPRRVVTSSRNNPKPISYRGGKKRKERELETNNRYHLAKLN</sequence>
<evidence type="ECO:0000313" key="3">
    <source>
        <dbReference type="Proteomes" id="UP000504636"/>
    </source>
</evidence>
<reference evidence="4" key="3">
    <citation type="submission" date="2025-04" db="UniProtKB">
        <authorList>
            <consortium name="RefSeq"/>
        </authorList>
    </citation>
    <scope>IDENTIFICATION</scope>
    <source>
        <strain evidence="4">CBS 304.34</strain>
    </source>
</reference>
<evidence type="ECO:0000256" key="1">
    <source>
        <dbReference type="SAM" id="MobiDB-lite"/>
    </source>
</evidence>